<keyword evidence="2" id="KW-1185">Reference proteome</keyword>
<evidence type="ECO:0000313" key="1">
    <source>
        <dbReference type="EMBL" id="UNM95013.1"/>
    </source>
</evidence>
<gene>
    <name evidence="1" type="ORF">MMG00_07115</name>
</gene>
<organism evidence="1 2">
    <name type="scientific">Ignatzschineria rhizosphaerae</name>
    <dbReference type="NCBI Taxonomy" id="2923279"/>
    <lineage>
        <taxon>Bacteria</taxon>
        <taxon>Pseudomonadati</taxon>
        <taxon>Pseudomonadota</taxon>
        <taxon>Gammaproteobacteria</taxon>
        <taxon>Cardiobacteriales</taxon>
        <taxon>Ignatzschineriaceae</taxon>
        <taxon>Ignatzschineria</taxon>
    </lineage>
</organism>
<name>A0ABY3X4V5_9GAMM</name>
<dbReference type="RefSeq" id="WP_242146840.1">
    <property type="nucleotide sequence ID" value="NZ_CP093379.1"/>
</dbReference>
<dbReference type="Proteomes" id="UP000829542">
    <property type="component" value="Chromosome"/>
</dbReference>
<evidence type="ECO:0000313" key="2">
    <source>
        <dbReference type="Proteomes" id="UP000829542"/>
    </source>
</evidence>
<accession>A0ABY3X4V5</accession>
<protein>
    <submittedName>
        <fullName evidence="1">Uncharacterized protein</fullName>
    </submittedName>
</protein>
<reference evidence="1 2" key="1">
    <citation type="submission" date="2022-03" db="EMBL/GenBank/DDBJ databases">
        <title>Ignatzschineria rhizosphaerae HR5S32.</title>
        <authorList>
            <person name="Sun J.Q."/>
            <person name="Feng J.Y."/>
        </authorList>
    </citation>
    <scope>NUCLEOTIDE SEQUENCE [LARGE SCALE GENOMIC DNA]</scope>
    <source>
        <strain evidence="1 2">HR5S32</strain>
    </source>
</reference>
<dbReference type="EMBL" id="CP093379">
    <property type="protein sequence ID" value="UNM95013.1"/>
    <property type="molecule type" value="Genomic_DNA"/>
</dbReference>
<proteinExistence type="predicted"/>
<sequence>MSLLAVSIISLAQVPTMVSAQHLTNSESSTIMTSFVLVAVSASPVVIPIQSAQGSSRSSRASSAKDDEFVYLQAKDEKGNPVQLKLPKEAKDRVKITAEDRIKLEAGEKGEQMLYVNGDAKYLFVNKKDATILHNKAL</sequence>